<dbReference type="CDD" id="cd21134">
    <property type="entry name" value="YTH"/>
    <property type="match status" value="1"/>
</dbReference>
<evidence type="ECO:0000259" key="2">
    <source>
        <dbReference type="PROSITE" id="PS50882"/>
    </source>
</evidence>
<feature type="compositionally biased region" description="Basic and acidic residues" evidence="1">
    <location>
        <begin position="698"/>
        <end position="741"/>
    </location>
</feature>
<name>A0A8J2PA47_9HEXA</name>
<feature type="region of interest" description="Disordered" evidence="1">
    <location>
        <begin position="144"/>
        <end position="341"/>
    </location>
</feature>
<feature type="domain" description="YTH" evidence="2">
    <location>
        <begin position="378"/>
        <end position="515"/>
    </location>
</feature>
<feature type="region of interest" description="Disordered" evidence="1">
    <location>
        <begin position="662"/>
        <end position="741"/>
    </location>
</feature>
<dbReference type="OrthoDB" id="5842105at2759"/>
<feature type="region of interest" description="Disordered" evidence="1">
    <location>
        <begin position="538"/>
        <end position="571"/>
    </location>
</feature>
<feature type="compositionally biased region" description="Basic and acidic residues" evidence="1">
    <location>
        <begin position="260"/>
        <end position="273"/>
    </location>
</feature>
<dbReference type="EMBL" id="CAJVCH010330309">
    <property type="protein sequence ID" value="CAG7786972.1"/>
    <property type="molecule type" value="Genomic_DNA"/>
</dbReference>
<dbReference type="InterPro" id="IPR007275">
    <property type="entry name" value="YTH_domain"/>
</dbReference>
<dbReference type="GO" id="GO:0000381">
    <property type="term" value="P:regulation of alternative mRNA splicing, via spliceosome"/>
    <property type="evidence" value="ECO:0007669"/>
    <property type="project" value="TreeGrafter"/>
</dbReference>
<dbReference type="GO" id="GO:0003729">
    <property type="term" value="F:mRNA binding"/>
    <property type="evidence" value="ECO:0007669"/>
    <property type="project" value="TreeGrafter"/>
</dbReference>
<dbReference type="GO" id="GO:0005654">
    <property type="term" value="C:nucleoplasm"/>
    <property type="evidence" value="ECO:0007669"/>
    <property type="project" value="TreeGrafter"/>
</dbReference>
<organism evidence="3 4">
    <name type="scientific">Allacma fusca</name>
    <dbReference type="NCBI Taxonomy" id="39272"/>
    <lineage>
        <taxon>Eukaryota</taxon>
        <taxon>Metazoa</taxon>
        <taxon>Ecdysozoa</taxon>
        <taxon>Arthropoda</taxon>
        <taxon>Hexapoda</taxon>
        <taxon>Collembola</taxon>
        <taxon>Symphypleona</taxon>
        <taxon>Sminthuridae</taxon>
        <taxon>Allacma</taxon>
    </lineage>
</organism>
<dbReference type="PANTHER" id="PTHR12357">
    <property type="entry name" value="YTH YT521-B HOMOLOGY DOMAIN-CONTAINING"/>
    <property type="match status" value="1"/>
</dbReference>
<dbReference type="GO" id="GO:1990247">
    <property type="term" value="F:N6-methyladenosine-containing RNA reader activity"/>
    <property type="evidence" value="ECO:0007669"/>
    <property type="project" value="TreeGrafter"/>
</dbReference>
<feature type="region of interest" description="Disordered" evidence="1">
    <location>
        <begin position="586"/>
        <end position="645"/>
    </location>
</feature>
<feature type="compositionally biased region" description="Polar residues" evidence="1">
    <location>
        <begin position="234"/>
        <end position="250"/>
    </location>
</feature>
<dbReference type="Pfam" id="PF04146">
    <property type="entry name" value="YTH"/>
    <property type="match status" value="1"/>
</dbReference>
<feature type="compositionally biased region" description="Basic and acidic residues" evidence="1">
    <location>
        <begin position="628"/>
        <end position="642"/>
    </location>
</feature>
<proteinExistence type="predicted"/>
<sequence>MRFLRILLGQRTGRGLGVTHRPWNIFRGLRSYGRFWGIMRRFVDASTTVKLLDGTGAYTLSAAAAQATATTDERRTVCIQYNTQHTALHNKSLIILESCEEALMVTEISELESLLVCLDNKSDAVVNILDEILEDDLEDLGGEEAATKKGGRTRSQRFASQDPSGDSRAEDDSAPADMTRKNKRGGNVRQASARSTNNSGTAEPVTTRALRRKNTENSTGSEPANKKNAPAVTETESSPSGGKESVSNDVESPPVASGNETKEKTEQIEKNNQDIDESGAQRASKEEVNKEDSAGGIAQDDHYESGSDVSSSDEDEHSQISNPSFSSASFGSDSGTGTKGSRTLAVEKKASPNSGNEKQLKQQKKDYATRLNYILRDARFFLMKSNNGENVDLAKSKNVWATPPANETKINQALKEARNVLLIFSVKESGKFSGFARLAAESNRNGPSVNWVLPPGLSRAALGGIFTIDWISKNDVLFNKTQHLFNPWNEGKPVKIGRDGQEIEPHVASELCRLFPMDTSIDWNAILKRSKEAAKKVNHSKVISPIGSNSALGSRTGPRGPGYRDRRDTRGRFSYFRNGRNVYGRGVRRRFPDDDFGQRAKRNRGSYEYHYKGTYSDRGSDVNTNHRYSRERNYHSPRKVSESSHVYPDYVVRDYHHRPPPMAPLPYPPPPPFDSLPPPPRYYDGPPLPEFPSSTRTSSRDHRSASPVRYEKSVTEFLRRTSDRRERERERDRDRERKYRR</sequence>
<evidence type="ECO:0000313" key="4">
    <source>
        <dbReference type="Proteomes" id="UP000708208"/>
    </source>
</evidence>
<dbReference type="PANTHER" id="PTHR12357:SF3">
    <property type="entry name" value="YTH DOMAIN-CONTAINING PROTEIN 1"/>
    <property type="match status" value="1"/>
</dbReference>
<keyword evidence="4" id="KW-1185">Reference proteome</keyword>
<comment type="caution">
    <text evidence="3">The sequence shown here is derived from an EMBL/GenBank/DDBJ whole genome shotgun (WGS) entry which is preliminary data.</text>
</comment>
<evidence type="ECO:0000313" key="3">
    <source>
        <dbReference type="EMBL" id="CAG7786972.1"/>
    </source>
</evidence>
<evidence type="ECO:0000256" key="1">
    <source>
        <dbReference type="SAM" id="MobiDB-lite"/>
    </source>
</evidence>
<feature type="compositionally biased region" description="Basic and acidic residues" evidence="1">
    <location>
        <begin position="562"/>
        <end position="571"/>
    </location>
</feature>
<feature type="compositionally biased region" description="Basic and acidic residues" evidence="1">
    <location>
        <begin position="283"/>
        <end position="305"/>
    </location>
</feature>
<dbReference type="Proteomes" id="UP000708208">
    <property type="component" value="Unassembled WGS sequence"/>
</dbReference>
<feature type="compositionally biased region" description="Polar residues" evidence="1">
    <location>
        <begin position="189"/>
        <end position="201"/>
    </location>
</feature>
<reference evidence="3" key="1">
    <citation type="submission" date="2021-06" db="EMBL/GenBank/DDBJ databases">
        <authorList>
            <person name="Hodson N. C."/>
            <person name="Mongue J. A."/>
            <person name="Jaron S. K."/>
        </authorList>
    </citation>
    <scope>NUCLEOTIDE SEQUENCE</scope>
</reference>
<dbReference type="AlphaFoldDB" id="A0A8J2PA47"/>
<feature type="compositionally biased region" description="Low complexity" evidence="1">
    <location>
        <begin position="319"/>
        <end position="333"/>
    </location>
</feature>
<protein>
    <recommendedName>
        <fullName evidence="2">YTH domain-containing protein</fullName>
    </recommendedName>
</protein>
<feature type="compositionally biased region" description="Pro residues" evidence="1">
    <location>
        <begin position="662"/>
        <end position="690"/>
    </location>
</feature>
<gene>
    <name evidence="3" type="ORF">AFUS01_LOCUS25514</name>
</gene>
<accession>A0A8J2PA47</accession>
<dbReference type="GO" id="GO:0000398">
    <property type="term" value="P:mRNA splicing, via spliceosome"/>
    <property type="evidence" value="ECO:0007669"/>
    <property type="project" value="TreeGrafter"/>
</dbReference>
<dbReference type="PROSITE" id="PS50882">
    <property type="entry name" value="YTH"/>
    <property type="match status" value="1"/>
</dbReference>
<dbReference type="InterPro" id="IPR045168">
    <property type="entry name" value="YTH_prot"/>
</dbReference>